<sequence>MPIPESSLSVAIQSTADFLADKFGEDVVVTVDSPQKAQEQAKDSTEHVLNLFVYRIAPSGFHADLGDEQPFFVRANILLTAFPAGSGSPPTDSDLRVLGQAIRVLQSFSVIPVTLPGPVPGNAPAGDFRNNPTTDYQLQAVFQAPTMEELNHIWTTQGGELAYRISAAYELALIPIEPLSHAAPAPQVVAGEFVAAPGTVGRPFQMFHQGGRLFSHLDIAAGTATTELSLTGVPQSRVSVVIEWHRAGGAVERQPGQVFEIQTPDVDATEARVDLALTAAVDGDTATVITTLIAPDDSALAGAPPANPIHLNVGP</sequence>
<dbReference type="eggNOG" id="ENOG502ZB25">
    <property type="taxonomic scope" value="Bacteria"/>
</dbReference>
<protein>
    <recommendedName>
        <fullName evidence="1">Pvc16 N-terminal domain-containing protein</fullName>
    </recommendedName>
</protein>
<gene>
    <name evidence="2" type="ORF">SAMN05216236_11071</name>
</gene>
<accession>A0A1I7BHV2</accession>
<dbReference type="AlphaFoldDB" id="A0A1I7BHV2"/>
<dbReference type="EMBL" id="FPAW01000010">
    <property type="protein sequence ID" value="SFT86769.1"/>
    <property type="molecule type" value="Genomic_DNA"/>
</dbReference>
<feature type="domain" description="Pvc16 N-terminal" evidence="1">
    <location>
        <begin position="22"/>
        <end position="188"/>
    </location>
</feature>
<name>A0A1I7BHV2_9RHOB</name>
<dbReference type="InterPro" id="IPR025351">
    <property type="entry name" value="Pvc16_N"/>
</dbReference>
<evidence type="ECO:0000259" key="1">
    <source>
        <dbReference type="Pfam" id="PF14065"/>
    </source>
</evidence>
<evidence type="ECO:0000313" key="3">
    <source>
        <dbReference type="Proteomes" id="UP000182466"/>
    </source>
</evidence>
<dbReference type="OrthoDB" id="527247at2"/>
<evidence type="ECO:0000313" key="2">
    <source>
        <dbReference type="EMBL" id="SFT86769.1"/>
    </source>
</evidence>
<organism evidence="2 3">
    <name type="scientific">Sedimentitalea nanhaiensis</name>
    <dbReference type="NCBI Taxonomy" id="999627"/>
    <lineage>
        <taxon>Bacteria</taxon>
        <taxon>Pseudomonadati</taxon>
        <taxon>Pseudomonadota</taxon>
        <taxon>Alphaproteobacteria</taxon>
        <taxon>Rhodobacterales</taxon>
        <taxon>Paracoccaceae</taxon>
        <taxon>Sedimentitalea</taxon>
    </lineage>
</organism>
<dbReference type="Pfam" id="PF14065">
    <property type="entry name" value="Pvc16_N"/>
    <property type="match status" value="1"/>
</dbReference>
<dbReference type="STRING" id="999627.SAMN05216236_11071"/>
<proteinExistence type="predicted"/>
<dbReference type="RefSeq" id="WP_027264232.1">
    <property type="nucleotide sequence ID" value="NZ_FPAW01000010.1"/>
</dbReference>
<keyword evidence="3" id="KW-1185">Reference proteome</keyword>
<dbReference type="Proteomes" id="UP000182466">
    <property type="component" value="Unassembled WGS sequence"/>
</dbReference>
<reference evidence="2 3" key="1">
    <citation type="submission" date="2016-10" db="EMBL/GenBank/DDBJ databases">
        <authorList>
            <person name="de Groot N.N."/>
        </authorList>
    </citation>
    <scope>NUCLEOTIDE SEQUENCE [LARGE SCALE GENOMIC DNA]</scope>
    <source>
        <strain evidence="2 3">CGMCC 1.10959</strain>
    </source>
</reference>